<dbReference type="PANTHER" id="PTHR12220:SF13">
    <property type="entry name" value="LARGE RIBOSOMAL SUBUNIT PROTEIN UL16M"/>
    <property type="match status" value="1"/>
</dbReference>
<comment type="similarity">
    <text evidence="1 6 7">Belongs to the universal ribosomal protein uL16 family.</text>
</comment>
<evidence type="ECO:0000256" key="5">
    <source>
        <dbReference type="ARBA" id="ARBA00035198"/>
    </source>
</evidence>
<feature type="region of interest" description="Disordered" evidence="9">
    <location>
        <begin position="1"/>
        <end position="20"/>
    </location>
</feature>
<dbReference type="InterPro" id="IPR016180">
    <property type="entry name" value="Ribosomal_uL16_dom"/>
</dbReference>
<dbReference type="PANTHER" id="PTHR12220">
    <property type="entry name" value="50S/60S RIBOSOMAL PROTEIN L16"/>
    <property type="match status" value="1"/>
</dbReference>
<protein>
    <recommendedName>
        <fullName evidence="5 6">Large ribosomal subunit protein uL16</fullName>
    </recommendedName>
</protein>
<name>A0A1G2KPI7_9BACT</name>
<dbReference type="GO" id="GO:0003735">
    <property type="term" value="F:structural constituent of ribosome"/>
    <property type="evidence" value="ECO:0007669"/>
    <property type="project" value="InterPro"/>
</dbReference>
<evidence type="ECO:0000256" key="4">
    <source>
        <dbReference type="ARBA" id="ARBA00023274"/>
    </source>
</evidence>
<dbReference type="GO" id="GO:0022625">
    <property type="term" value="C:cytosolic large ribosomal subunit"/>
    <property type="evidence" value="ECO:0007669"/>
    <property type="project" value="TreeGrafter"/>
</dbReference>
<keyword evidence="4 6" id="KW-0687">Ribonucleoprotein</keyword>
<dbReference type="InterPro" id="IPR047873">
    <property type="entry name" value="Ribosomal_uL16"/>
</dbReference>
<dbReference type="FunFam" id="3.90.1170.10:FF:000001">
    <property type="entry name" value="50S ribosomal protein L16"/>
    <property type="match status" value="1"/>
</dbReference>
<dbReference type="GO" id="GO:0006412">
    <property type="term" value="P:translation"/>
    <property type="evidence" value="ECO:0007669"/>
    <property type="project" value="UniProtKB-UniRule"/>
</dbReference>
<dbReference type="AlphaFoldDB" id="A0A1G2KPI7"/>
<evidence type="ECO:0000256" key="8">
    <source>
        <dbReference type="RuleBase" id="RU004414"/>
    </source>
</evidence>
<evidence type="ECO:0000256" key="6">
    <source>
        <dbReference type="HAMAP-Rule" id="MF_01342"/>
    </source>
</evidence>
<dbReference type="InterPro" id="IPR036920">
    <property type="entry name" value="Ribosomal_uL16_sf"/>
</dbReference>
<proteinExistence type="inferred from homology"/>
<dbReference type="HAMAP" id="MF_01342">
    <property type="entry name" value="Ribosomal_uL16"/>
    <property type="match status" value="1"/>
</dbReference>
<evidence type="ECO:0000313" key="10">
    <source>
        <dbReference type="EMBL" id="OHA00562.1"/>
    </source>
</evidence>
<sequence>MLQPRKVKHRKWQKGRSPGVETRGTTLAYGSYGLKAVEARWITARQIEAARRAMTHYIQRGGKVWIRVFPDKPITRRPPEVTMGGGKGGVEFYVFPVRPGRILFEMDGVTREVAEAALRRAAHKLPMLTKFVESRASSL</sequence>
<comment type="function">
    <text evidence="6 8">Binds 23S rRNA and is also seen to make contacts with the A and possibly P site tRNAs.</text>
</comment>
<dbReference type="EMBL" id="MHQJ01000042">
    <property type="protein sequence ID" value="OHA00562.1"/>
    <property type="molecule type" value="Genomic_DNA"/>
</dbReference>
<dbReference type="Gene3D" id="3.90.1170.10">
    <property type="entry name" value="Ribosomal protein L10e/L16"/>
    <property type="match status" value="1"/>
</dbReference>
<dbReference type="InterPro" id="IPR000114">
    <property type="entry name" value="Ribosomal_uL16_bact-type"/>
</dbReference>
<accession>A0A1G2KPI7</accession>
<evidence type="ECO:0000256" key="1">
    <source>
        <dbReference type="ARBA" id="ARBA00008931"/>
    </source>
</evidence>
<comment type="subunit">
    <text evidence="6 8">Part of the 50S ribosomal subunit.</text>
</comment>
<reference evidence="10 11" key="1">
    <citation type="journal article" date="2016" name="Nat. Commun.">
        <title>Thousands of microbial genomes shed light on interconnected biogeochemical processes in an aquifer system.</title>
        <authorList>
            <person name="Anantharaman K."/>
            <person name="Brown C.T."/>
            <person name="Hug L.A."/>
            <person name="Sharon I."/>
            <person name="Castelle C.J."/>
            <person name="Probst A.J."/>
            <person name="Thomas B.C."/>
            <person name="Singh A."/>
            <person name="Wilkins M.J."/>
            <person name="Karaoz U."/>
            <person name="Brodie E.L."/>
            <person name="Williams K.H."/>
            <person name="Hubbard S.S."/>
            <person name="Banfield J.F."/>
        </authorList>
    </citation>
    <scope>NUCLEOTIDE SEQUENCE [LARGE SCALE GENOMIC DNA]</scope>
</reference>
<evidence type="ECO:0000256" key="2">
    <source>
        <dbReference type="ARBA" id="ARBA00022555"/>
    </source>
</evidence>
<keyword evidence="3 6" id="KW-0689">Ribosomal protein</keyword>
<dbReference type="GO" id="GO:0000049">
    <property type="term" value="F:tRNA binding"/>
    <property type="evidence" value="ECO:0007669"/>
    <property type="project" value="UniProtKB-KW"/>
</dbReference>
<dbReference type="NCBIfam" id="TIGR01164">
    <property type="entry name" value="rplP_bact"/>
    <property type="match status" value="1"/>
</dbReference>
<dbReference type="Proteomes" id="UP000177362">
    <property type="component" value="Unassembled WGS sequence"/>
</dbReference>
<evidence type="ECO:0000256" key="3">
    <source>
        <dbReference type="ARBA" id="ARBA00022980"/>
    </source>
</evidence>
<comment type="caution">
    <text evidence="10">The sequence shown here is derived from an EMBL/GenBank/DDBJ whole genome shotgun (WGS) entry which is preliminary data.</text>
</comment>
<evidence type="ECO:0000313" key="11">
    <source>
        <dbReference type="Proteomes" id="UP000177362"/>
    </source>
</evidence>
<dbReference type="PRINTS" id="PR00060">
    <property type="entry name" value="RIBOSOMALL16"/>
</dbReference>
<dbReference type="SUPFAM" id="SSF54686">
    <property type="entry name" value="Ribosomal protein L16p/L10e"/>
    <property type="match status" value="1"/>
</dbReference>
<dbReference type="Pfam" id="PF00252">
    <property type="entry name" value="Ribosomal_L16"/>
    <property type="match status" value="1"/>
</dbReference>
<dbReference type="GO" id="GO:0019843">
    <property type="term" value="F:rRNA binding"/>
    <property type="evidence" value="ECO:0007669"/>
    <property type="project" value="UniProtKB-UniRule"/>
</dbReference>
<gene>
    <name evidence="6" type="primary">rplP</name>
    <name evidence="10" type="ORF">A3C11_02800</name>
</gene>
<feature type="compositionally biased region" description="Basic residues" evidence="9">
    <location>
        <begin position="1"/>
        <end position="14"/>
    </location>
</feature>
<keyword evidence="2 6" id="KW-0820">tRNA-binding</keyword>
<keyword evidence="6 8" id="KW-0699">rRNA-binding</keyword>
<dbReference type="CDD" id="cd01433">
    <property type="entry name" value="Ribosomal_L16_L10e"/>
    <property type="match status" value="1"/>
</dbReference>
<evidence type="ECO:0000256" key="9">
    <source>
        <dbReference type="SAM" id="MobiDB-lite"/>
    </source>
</evidence>
<evidence type="ECO:0000256" key="7">
    <source>
        <dbReference type="RuleBase" id="RU004413"/>
    </source>
</evidence>
<organism evidence="10 11">
    <name type="scientific">Candidatus Sungbacteria bacterium RIFCSPHIGHO2_02_FULL_49_12</name>
    <dbReference type="NCBI Taxonomy" id="1802271"/>
    <lineage>
        <taxon>Bacteria</taxon>
        <taxon>Candidatus Sungiibacteriota</taxon>
    </lineage>
</organism>
<keyword evidence="6 8" id="KW-0694">RNA-binding</keyword>
<dbReference type="STRING" id="1802271.A3C11_02800"/>